<keyword evidence="1" id="KW-0472">Membrane</keyword>
<name>A0ABS1EWP2_9CLOT</name>
<evidence type="ECO:0000313" key="3">
    <source>
        <dbReference type="Proteomes" id="UP000596739"/>
    </source>
</evidence>
<dbReference type="Proteomes" id="UP000596739">
    <property type="component" value="Unassembled WGS sequence"/>
</dbReference>
<dbReference type="RefSeq" id="WP_200274196.1">
    <property type="nucleotide sequence ID" value="NZ_JAENHN010000066.1"/>
</dbReference>
<evidence type="ECO:0000313" key="2">
    <source>
        <dbReference type="EMBL" id="MBK1813760.1"/>
    </source>
</evidence>
<gene>
    <name evidence="2" type="ORF">JHL18_24380</name>
</gene>
<keyword evidence="1" id="KW-0812">Transmembrane</keyword>
<proteinExistence type="predicted"/>
<evidence type="ECO:0000256" key="1">
    <source>
        <dbReference type="SAM" id="Phobius"/>
    </source>
</evidence>
<reference evidence="3" key="1">
    <citation type="submission" date="2021-01" db="EMBL/GenBank/DDBJ databases">
        <title>Genome public.</title>
        <authorList>
            <person name="Liu C."/>
            <person name="Sun Q."/>
        </authorList>
    </citation>
    <scope>NUCLEOTIDE SEQUENCE [LARGE SCALE GENOMIC DNA]</scope>
    <source>
        <strain evidence="3">YIM B02505</strain>
    </source>
</reference>
<organism evidence="2 3">
    <name type="scientific">Clostridium yunnanense</name>
    <dbReference type="NCBI Taxonomy" id="2800325"/>
    <lineage>
        <taxon>Bacteria</taxon>
        <taxon>Bacillati</taxon>
        <taxon>Bacillota</taxon>
        <taxon>Clostridia</taxon>
        <taxon>Eubacteriales</taxon>
        <taxon>Clostridiaceae</taxon>
        <taxon>Clostridium</taxon>
    </lineage>
</organism>
<accession>A0ABS1EWP2</accession>
<feature type="transmembrane region" description="Helical" evidence="1">
    <location>
        <begin position="12"/>
        <end position="31"/>
    </location>
</feature>
<sequence>MNMKSFFKKIIISILIGLGLGLIIGIGFVFVNEDFDLERYIDETQVIINKTKNKSLKLYWP</sequence>
<keyword evidence="3" id="KW-1185">Reference proteome</keyword>
<dbReference type="EMBL" id="JAENHN010000066">
    <property type="protein sequence ID" value="MBK1813760.1"/>
    <property type="molecule type" value="Genomic_DNA"/>
</dbReference>
<comment type="caution">
    <text evidence="2">The sequence shown here is derived from an EMBL/GenBank/DDBJ whole genome shotgun (WGS) entry which is preliminary data.</text>
</comment>
<protein>
    <submittedName>
        <fullName evidence="2">Uncharacterized protein</fullName>
    </submittedName>
</protein>
<keyword evidence="1" id="KW-1133">Transmembrane helix</keyword>